<organism evidence="1 2">
    <name type="scientific">Melipona quadrifasciata</name>
    <dbReference type="NCBI Taxonomy" id="166423"/>
    <lineage>
        <taxon>Eukaryota</taxon>
        <taxon>Metazoa</taxon>
        <taxon>Ecdysozoa</taxon>
        <taxon>Arthropoda</taxon>
        <taxon>Hexapoda</taxon>
        <taxon>Insecta</taxon>
        <taxon>Pterygota</taxon>
        <taxon>Neoptera</taxon>
        <taxon>Endopterygota</taxon>
        <taxon>Hymenoptera</taxon>
        <taxon>Apocrita</taxon>
        <taxon>Aculeata</taxon>
        <taxon>Apoidea</taxon>
        <taxon>Anthophila</taxon>
        <taxon>Apidae</taxon>
        <taxon>Melipona</taxon>
    </lineage>
</organism>
<evidence type="ECO:0000313" key="1">
    <source>
        <dbReference type="EMBL" id="KOX76226.1"/>
    </source>
</evidence>
<accession>A0A0M9A4D4</accession>
<keyword evidence="2" id="KW-1185">Reference proteome</keyword>
<dbReference type="AlphaFoldDB" id="A0A0M9A4D4"/>
<protein>
    <submittedName>
        <fullName evidence="1">Uncharacterized protein</fullName>
    </submittedName>
</protein>
<reference evidence="1 2" key="1">
    <citation type="submission" date="2015-07" db="EMBL/GenBank/DDBJ databases">
        <title>The genome of Melipona quadrifasciata.</title>
        <authorList>
            <person name="Pan H."/>
            <person name="Kapheim K."/>
        </authorList>
    </citation>
    <scope>NUCLEOTIDE SEQUENCE [LARGE SCALE GENOMIC DNA]</scope>
    <source>
        <strain evidence="1">0111107301</strain>
        <tissue evidence="1">Whole body</tissue>
    </source>
</reference>
<gene>
    <name evidence="1" type="ORF">WN51_11966</name>
</gene>
<proteinExistence type="predicted"/>
<name>A0A0M9A4D4_9HYME</name>
<evidence type="ECO:0000313" key="2">
    <source>
        <dbReference type="Proteomes" id="UP000053105"/>
    </source>
</evidence>
<sequence>MSEIVKALLKVTEEYFDDEHLMTADNVNGVRGERPRIPQIRVSNTRLAQAASGCAPSVDVLPIFDVKQQNTCCAKPHNANKSFRSLVNVIRTQIDAAAMMVQLDDQMSSEA</sequence>
<dbReference type="OrthoDB" id="6354602at2759"/>
<dbReference type="EMBL" id="KQ435752">
    <property type="protein sequence ID" value="KOX76226.1"/>
    <property type="molecule type" value="Genomic_DNA"/>
</dbReference>
<dbReference type="Proteomes" id="UP000053105">
    <property type="component" value="Unassembled WGS sequence"/>
</dbReference>